<proteinExistence type="predicted"/>
<dbReference type="GO" id="GO:0015171">
    <property type="term" value="F:amino acid transmembrane transporter activity"/>
    <property type="evidence" value="ECO:0007669"/>
    <property type="project" value="TreeGrafter"/>
</dbReference>
<keyword evidence="1" id="KW-1133">Transmembrane helix</keyword>
<feature type="transmembrane region" description="Helical" evidence="1">
    <location>
        <begin position="70"/>
        <end position="90"/>
    </location>
</feature>
<organism evidence="2 3">
    <name type="scientific">Knipowitschia caucasica</name>
    <name type="common">Caucasian dwarf goby</name>
    <name type="synonym">Pomatoschistus caucasicus</name>
    <dbReference type="NCBI Taxonomy" id="637954"/>
    <lineage>
        <taxon>Eukaryota</taxon>
        <taxon>Metazoa</taxon>
        <taxon>Chordata</taxon>
        <taxon>Craniata</taxon>
        <taxon>Vertebrata</taxon>
        <taxon>Euteleostomi</taxon>
        <taxon>Actinopterygii</taxon>
        <taxon>Neopterygii</taxon>
        <taxon>Teleostei</taxon>
        <taxon>Neoteleostei</taxon>
        <taxon>Acanthomorphata</taxon>
        <taxon>Gobiaria</taxon>
        <taxon>Gobiiformes</taxon>
        <taxon>Gobioidei</taxon>
        <taxon>Gobiidae</taxon>
        <taxon>Gobiinae</taxon>
        <taxon>Knipowitschia</taxon>
    </lineage>
</organism>
<dbReference type="AlphaFoldDB" id="A0AAV2JN18"/>
<dbReference type="GO" id="GO:0005886">
    <property type="term" value="C:plasma membrane"/>
    <property type="evidence" value="ECO:0007669"/>
    <property type="project" value="TreeGrafter"/>
</dbReference>
<keyword evidence="1" id="KW-0472">Membrane</keyword>
<accession>A0AAV2JN18</accession>
<gene>
    <name evidence="2" type="ORF">KC01_LOCUS8026</name>
</gene>
<feature type="transmembrane region" description="Helical" evidence="1">
    <location>
        <begin position="12"/>
        <end position="31"/>
    </location>
</feature>
<feature type="transmembrane region" description="Helical" evidence="1">
    <location>
        <begin position="43"/>
        <end position="63"/>
    </location>
</feature>
<evidence type="ECO:0000256" key="1">
    <source>
        <dbReference type="SAM" id="Phobius"/>
    </source>
</evidence>
<dbReference type="EMBL" id="OZ035834">
    <property type="protein sequence ID" value="CAL1576604.1"/>
    <property type="molecule type" value="Genomic_DNA"/>
</dbReference>
<dbReference type="PANTHER" id="PTHR43243:SF29">
    <property type="entry name" value="CATIONIC AMINO ACID TRANSPORTER-RELATED"/>
    <property type="match status" value="1"/>
</dbReference>
<name>A0AAV2JN18_KNICA</name>
<evidence type="ECO:0000313" key="3">
    <source>
        <dbReference type="Proteomes" id="UP001497482"/>
    </source>
</evidence>
<reference evidence="2 3" key="1">
    <citation type="submission" date="2024-04" db="EMBL/GenBank/DDBJ databases">
        <authorList>
            <person name="Waldvogel A.-M."/>
            <person name="Schoenle A."/>
        </authorList>
    </citation>
    <scope>NUCLEOTIDE SEQUENCE [LARGE SCALE GENOMIC DNA]</scope>
</reference>
<dbReference type="PANTHER" id="PTHR43243">
    <property type="entry name" value="INNER MEMBRANE TRANSPORTER YGJI-RELATED"/>
    <property type="match status" value="1"/>
</dbReference>
<protein>
    <submittedName>
        <fullName evidence="2">Uncharacterized protein</fullName>
    </submittedName>
</protein>
<dbReference type="Proteomes" id="UP001497482">
    <property type="component" value="Chromosome 12"/>
</dbReference>
<dbReference type="Gene3D" id="1.20.1740.10">
    <property type="entry name" value="Amino acid/polyamine transporter I"/>
    <property type="match status" value="1"/>
</dbReference>
<sequence>MSRLGKNDYTYPDLLTLFIVLLVTAFIALGVRNSVGFNNVLNVVNLVVWVFMIIAGLFFISACNWEGGNFLPYGCYHVTVGEFVAFFIGWNLILEYLIGTTVGASALSSMFDSLANHTISHYMITHLGTLRGLGKAHL</sequence>
<keyword evidence="3" id="KW-1185">Reference proteome</keyword>
<evidence type="ECO:0000313" key="2">
    <source>
        <dbReference type="EMBL" id="CAL1576604.1"/>
    </source>
</evidence>
<keyword evidence="1" id="KW-0812">Transmembrane</keyword>